<sequence>MPSGPQGAPKSTRGGYRAGSGRKPKEWHEARQREATEQRAEEIHVTAAGQQSRPLIQAPSNPVQPVSIAPFFDRRSNTRGIALQDPVHSDPVIESNPPGNHKFMHYRISKDSFDRLVEELRFLDLNDPNGDITSGENPIEDSLFDEIADDQPNAAADAAAATEETQKLQPPETSVHHKYLQNLRSKTTSEIAIHGQPDCYSRGQLFHYAKHPLFAVQDAIVSANGFKPDSLYHLDVLIWIPHLLAKVYLSARSAIDKQMMGEVVSLFTSRVGPGPYSELFSETQYRVHAERELVWLAAADHYGFSKVEPFSSFNDPLRYGGFSLSVNYIRAMFVDWFAAHRIFFDRSMAAKSGERLSGDHTFWNM</sequence>
<evidence type="ECO:0000256" key="1">
    <source>
        <dbReference type="SAM" id="MobiDB-lite"/>
    </source>
</evidence>
<keyword evidence="3" id="KW-1185">Reference proteome</keyword>
<evidence type="ECO:0000313" key="2">
    <source>
        <dbReference type="EMBL" id="KAJ7737612.1"/>
    </source>
</evidence>
<proteinExistence type="predicted"/>
<accession>A0AAD7MYH6</accession>
<feature type="region of interest" description="Disordered" evidence="1">
    <location>
        <begin position="153"/>
        <end position="174"/>
    </location>
</feature>
<comment type="caution">
    <text evidence="2">The sequence shown here is derived from an EMBL/GenBank/DDBJ whole genome shotgun (WGS) entry which is preliminary data.</text>
</comment>
<organism evidence="2 3">
    <name type="scientific">Mycena maculata</name>
    <dbReference type="NCBI Taxonomy" id="230809"/>
    <lineage>
        <taxon>Eukaryota</taxon>
        <taxon>Fungi</taxon>
        <taxon>Dikarya</taxon>
        <taxon>Basidiomycota</taxon>
        <taxon>Agaricomycotina</taxon>
        <taxon>Agaricomycetes</taxon>
        <taxon>Agaricomycetidae</taxon>
        <taxon>Agaricales</taxon>
        <taxon>Marasmiineae</taxon>
        <taxon>Mycenaceae</taxon>
        <taxon>Mycena</taxon>
    </lineage>
</organism>
<dbReference type="EMBL" id="JARJLG010000142">
    <property type="protein sequence ID" value="KAJ7737612.1"/>
    <property type="molecule type" value="Genomic_DNA"/>
</dbReference>
<dbReference type="AlphaFoldDB" id="A0AAD7MYH6"/>
<reference evidence="2" key="1">
    <citation type="submission" date="2023-03" db="EMBL/GenBank/DDBJ databases">
        <title>Massive genome expansion in bonnet fungi (Mycena s.s.) driven by repeated elements and novel gene families across ecological guilds.</title>
        <authorList>
            <consortium name="Lawrence Berkeley National Laboratory"/>
            <person name="Harder C.B."/>
            <person name="Miyauchi S."/>
            <person name="Viragh M."/>
            <person name="Kuo A."/>
            <person name="Thoen E."/>
            <person name="Andreopoulos B."/>
            <person name="Lu D."/>
            <person name="Skrede I."/>
            <person name="Drula E."/>
            <person name="Henrissat B."/>
            <person name="Morin E."/>
            <person name="Kohler A."/>
            <person name="Barry K."/>
            <person name="LaButti K."/>
            <person name="Morin E."/>
            <person name="Salamov A."/>
            <person name="Lipzen A."/>
            <person name="Mereny Z."/>
            <person name="Hegedus B."/>
            <person name="Baldrian P."/>
            <person name="Stursova M."/>
            <person name="Weitz H."/>
            <person name="Taylor A."/>
            <person name="Grigoriev I.V."/>
            <person name="Nagy L.G."/>
            <person name="Martin F."/>
            <person name="Kauserud H."/>
        </authorList>
    </citation>
    <scope>NUCLEOTIDE SEQUENCE</scope>
    <source>
        <strain evidence="2">CBHHK188m</strain>
    </source>
</reference>
<protein>
    <submittedName>
        <fullName evidence="2">Uncharacterized protein</fullName>
    </submittedName>
</protein>
<gene>
    <name evidence="2" type="ORF">DFH07DRAFT_779293</name>
</gene>
<name>A0AAD7MYH6_9AGAR</name>
<feature type="region of interest" description="Disordered" evidence="1">
    <location>
        <begin position="1"/>
        <end position="49"/>
    </location>
</feature>
<dbReference type="Proteomes" id="UP001215280">
    <property type="component" value="Unassembled WGS sequence"/>
</dbReference>
<evidence type="ECO:0000313" key="3">
    <source>
        <dbReference type="Proteomes" id="UP001215280"/>
    </source>
</evidence>
<feature type="compositionally biased region" description="Basic and acidic residues" evidence="1">
    <location>
        <begin position="23"/>
        <end position="44"/>
    </location>
</feature>